<sequence>MCRDEESARPASSSWLMPRRSRHVRSRAPTVGVEVVMAPTVTEPAGPDPASRGRPIAPEPVAAPPRIGAAPRRAAIRVPLAGSFVRQHHG</sequence>
<organism evidence="2 3">
    <name type="scientific">Streptomyces virginiae</name>
    <name type="common">Streptomyces cinnamonensis</name>
    <dbReference type="NCBI Taxonomy" id="1961"/>
    <lineage>
        <taxon>Bacteria</taxon>
        <taxon>Bacillati</taxon>
        <taxon>Actinomycetota</taxon>
        <taxon>Actinomycetes</taxon>
        <taxon>Kitasatosporales</taxon>
        <taxon>Streptomycetaceae</taxon>
        <taxon>Streptomyces</taxon>
    </lineage>
</organism>
<keyword evidence="3" id="KW-1185">Reference proteome</keyword>
<reference evidence="3" key="1">
    <citation type="submission" date="2020-09" db="EMBL/GenBank/DDBJ databases">
        <title>Whole genome shotgun sequence of Streptomyces cinnamonensis NBRC 15873.</title>
        <authorList>
            <person name="Komaki H."/>
            <person name="Tamura T."/>
        </authorList>
    </citation>
    <scope>NUCLEOTIDE SEQUENCE [LARGE SCALE GENOMIC DNA]</scope>
    <source>
        <strain evidence="3">NBRC 15873</strain>
    </source>
</reference>
<gene>
    <name evidence="2" type="ORF">Scinn_17660</name>
</gene>
<proteinExistence type="predicted"/>
<evidence type="ECO:0000313" key="2">
    <source>
        <dbReference type="EMBL" id="GHI12303.1"/>
    </source>
</evidence>
<feature type="region of interest" description="Disordered" evidence="1">
    <location>
        <begin position="1"/>
        <end position="68"/>
    </location>
</feature>
<comment type="caution">
    <text evidence="2">The sequence shown here is derived from an EMBL/GenBank/DDBJ whole genome shotgun (WGS) entry which is preliminary data.</text>
</comment>
<name>A0ABQ3NHP1_STRVG</name>
<accession>A0ABQ3NHP1</accession>
<protein>
    <submittedName>
        <fullName evidence="2">Uncharacterized protein</fullName>
    </submittedName>
</protein>
<dbReference type="EMBL" id="BNDV01000007">
    <property type="protein sequence ID" value="GHI12303.1"/>
    <property type="molecule type" value="Genomic_DNA"/>
</dbReference>
<evidence type="ECO:0000256" key="1">
    <source>
        <dbReference type="SAM" id="MobiDB-lite"/>
    </source>
</evidence>
<evidence type="ECO:0000313" key="3">
    <source>
        <dbReference type="Proteomes" id="UP000660554"/>
    </source>
</evidence>
<dbReference type="Proteomes" id="UP000660554">
    <property type="component" value="Unassembled WGS sequence"/>
</dbReference>